<proteinExistence type="predicted"/>
<dbReference type="SMART" id="SM00267">
    <property type="entry name" value="GGDEF"/>
    <property type="match status" value="1"/>
</dbReference>
<dbReference type="Gene3D" id="3.20.20.450">
    <property type="entry name" value="EAL domain"/>
    <property type="match status" value="1"/>
</dbReference>
<sequence>MKWLYNRLGAWSDRIVLRGLDSAEALPDDFLPLLRKHQLAAITSLTPLVMFANLVNVSSYVLLEARAGHLNSVDMAWVVLVLLMIARAAYRHRFVHQRQKRHTASAGSIGKLVVFSMLLGLVWTYPLLKFVSHNSLEEIGFIGALTSGIIAAGGLALYPVPLAALAYVAVFAVAVPPAIFIGLPALAVPFLLITCSFFLMITAALHRQLRIFAHEYAQKLRAESQISLLDLLIGNDHERHDNCIWQTRGNLDLVTSDVPVRRILGVDAMPGHPRNLSALLELSRLGGVTDADRCTLAQLSRRKAAPPESFCFRVGDEGRVSRPRTLEIGGRCATLEGREGVYFNGYIKDVTDEAAAMAEVQRLASHDAMTGLPNYREFLTRVAALCGGAQAGASNSQLGVFFVDADNLKWSNDTFGYAVGDALLTTMACRLASFAGATGVTCRKGGDEFLFAGLFPSRRAFERRGAEMQAVLNESFVHDGRVFGLTCTLGASCGPVGGKEIAELLREAELALRANKAKRRGQVGFFSEGLAQRKRRSMGLAEDLRAALRDGGIELEFQPIVSGGDYRIRAMESLLRWRHPVLGPVNPREVIELGTSEGLLGEIGEHVLHRSIELAADWPAEIAVSVNICPWEFERPDFAERVLAELLGRSMPTARLFIEITDSESLSQSRAVLDNIARLREAGVTVALDDFGSCYACIASLARSDCDIIKLDRSLIRDCESHATARSIIHSLVETAQADGRAVVAGGIETEGQLRVLERAGVDYLQGYFLHLPQRADEVVRLLRDSDRGAEVLRLGQAMQGAREGGVVG</sequence>
<feature type="transmembrane region" description="Helical" evidence="1">
    <location>
        <begin position="39"/>
        <end position="63"/>
    </location>
</feature>
<keyword evidence="1" id="KW-0472">Membrane</keyword>
<dbReference type="CDD" id="cd01949">
    <property type="entry name" value="GGDEF"/>
    <property type="match status" value="1"/>
</dbReference>
<feature type="transmembrane region" description="Helical" evidence="1">
    <location>
        <begin position="187"/>
        <end position="205"/>
    </location>
</feature>
<feature type="domain" description="EAL" evidence="2">
    <location>
        <begin position="537"/>
        <end position="787"/>
    </location>
</feature>
<feature type="domain" description="GGDEF" evidence="3">
    <location>
        <begin position="396"/>
        <end position="528"/>
    </location>
</feature>
<dbReference type="AlphaFoldDB" id="A0A1G7J3S8"/>
<dbReference type="InterPro" id="IPR029787">
    <property type="entry name" value="Nucleotide_cyclase"/>
</dbReference>
<dbReference type="InterPro" id="IPR052155">
    <property type="entry name" value="Biofilm_reg_signaling"/>
</dbReference>
<dbReference type="OrthoDB" id="9814202at2"/>
<dbReference type="NCBIfam" id="TIGR00254">
    <property type="entry name" value="GGDEF"/>
    <property type="match status" value="1"/>
</dbReference>
<dbReference type="SUPFAM" id="SSF141868">
    <property type="entry name" value="EAL domain-like"/>
    <property type="match status" value="1"/>
</dbReference>
<feature type="transmembrane region" description="Helical" evidence="1">
    <location>
        <begin position="109"/>
        <end position="127"/>
    </location>
</feature>
<evidence type="ECO:0000259" key="3">
    <source>
        <dbReference type="PROSITE" id="PS50887"/>
    </source>
</evidence>
<name>A0A1G7J3S8_9RHOB</name>
<accession>A0A1G7J3S8</accession>
<dbReference type="Pfam" id="PF00563">
    <property type="entry name" value="EAL"/>
    <property type="match status" value="1"/>
</dbReference>
<dbReference type="Gene3D" id="3.30.70.270">
    <property type="match status" value="1"/>
</dbReference>
<dbReference type="Pfam" id="PF00990">
    <property type="entry name" value="GGDEF"/>
    <property type="match status" value="1"/>
</dbReference>
<organism evidence="4 5">
    <name type="scientific">Salipiger thiooxidans</name>
    <dbReference type="NCBI Taxonomy" id="282683"/>
    <lineage>
        <taxon>Bacteria</taxon>
        <taxon>Pseudomonadati</taxon>
        <taxon>Pseudomonadota</taxon>
        <taxon>Alphaproteobacteria</taxon>
        <taxon>Rhodobacterales</taxon>
        <taxon>Roseobacteraceae</taxon>
        <taxon>Salipiger</taxon>
    </lineage>
</organism>
<dbReference type="PROSITE" id="PS50887">
    <property type="entry name" value="GGDEF"/>
    <property type="match status" value="1"/>
</dbReference>
<dbReference type="InterPro" id="IPR001633">
    <property type="entry name" value="EAL_dom"/>
</dbReference>
<feature type="transmembrane region" description="Helical" evidence="1">
    <location>
        <begin position="69"/>
        <end position="89"/>
    </location>
</feature>
<evidence type="ECO:0000313" key="4">
    <source>
        <dbReference type="EMBL" id="SDF19642.1"/>
    </source>
</evidence>
<evidence type="ECO:0000256" key="1">
    <source>
        <dbReference type="SAM" id="Phobius"/>
    </source>
</evidence>
<dbReference type="SMART" id="SM00052">
    <property type="entry name" value="EAL"/>
    <property type="match status" value="1"/>
</dbReference>
<dbReference type="InterPro" id="IPR000160">
    <property type="entry name" value="GGDEF_dom"/>
</dbReference>
<keyword evidence="1" id="KW-1133">Transmembrane helix</keyword>
<gene>
    <name evidence="4" type="ORF">SAMN04488105_11481</name>
</gene>
<keyword evidence="5" id="KW-1185">Reference proteome</keyword>
<reference evidence="5" key="1">
    <citation type="submission" date="2016-10" db="EMBL/GenBank/DDBJ databases">
        <authorList>
            <person name="Varghese N."/>
            <person name="Submissions S."/>
        </authorList>
    </citation>
    <scope>NUCLEOTIDE SEQUENCE [LARGE SCALE GENOMIC DNA]</scope>
    <source>
        <strain evidence="5">DSM 10146</strain>
    </source>
</reference>
<keyword evidence="1" id="KW-0812">Transmembrane</keyword>
<dbReference type="CDD" id="cd01948">
    <property type="entry name" value="EAL"/>
    <property type="match status" value="1"/>
</dbReference>
<dbReference type="STRING" id="282683.SAMN04488105_11481"/>
<dbReference type="PANTHER" id="PTHR44757">
    <property type="entry name" value="DIGUANYLATE CYCLASE DGCP"/>
    <property type="match status" value="1"/>
</dbReference>
<dbReference type="InterPro" id="IPR035919">
    <property type="entry name" value="EAL_sf"/>
</dbReference>
<dbReference type="RefSeq" id="WP_089962456.1">
    <property type="nucleotide sequence ID" value="NZ_FNAV01000014.1"/>
</dbReference>
<dbReference type="Proteomes" id="UP000198994">
    <property type="component" value="Unassembled WGS sequence"/>
</dbReference>
<dbReference type="InterPro" id="IPR043128">
    <property type="entry name" value="Rev_trsase/Diguanyl_cyclase"/>
</dbReference>
<dbReference type="PANTHER" id="PTHR44757:SF2">
    <property type="entry name" value="BIOFILM ARCHITECTURE MAINTENANCE PROTEIN MBAA"/>
    <property type="match status" value="1"/>
</dbReference>
<dbReference type="EMBL" id="FNAV01000014">
    <property type="protein sequence ID" value="SDF19642.1"/>
    <property type="molecule type" value="Genomic_DNA"/>
</dbReference>
<dbReference type="PROSITE" id="PS50883">
    <property type="entry name" value="EAL"/>
    <property type="match status" value="1"/>
</dbReference>
<dbReference type="SUPFAM" id="SSF55073">
    <property type="entry name" value="Nucleotide cyclase"/>
    <property type="match status" value="1"/>
</dbReference>
<protein>
    <submittedName>
        <fullName evidence="4">Diguanylate cyclase (GGDEF) domain-containing protein</fullName>
    </submittedName>
</protein>
<evidence type="ECO:0000313" key="5">
    <source>
        <dbReference type="Proteomes" id="UP000198994"/>
    </source>
</evidence>
<evidence type="ECO:0000259" key="2">
    <source>
        <dbReference type="PROSITE" id="PS50883"/>
    </source>
</evidence>